<dbReference type="EMBL" id="NXIB02000174">
    <property type="protein sequence ID" value="PHX53597.1"/>
    <property type="molecule type" value="Genomic_DNA"/>
</dbReference>
<dbReference type="Pfam" id="PF08078">
    <property type="entry name" value="PsaX"/>
    <property type="match status" value="1"/>
</dbReference>
<reference evidence="2" key="1">
    <citation type="submission" date="2017-10" db="EMBL/GenBank/DDBJ databases">
        <title>Draft genome sequence of the planktic cyanobacteria Tychonema bourrellyi isolated from alpine lentic freshwater.</title>
        <authorList>
            <person name="Tett A."/>
            <person name="Armanini F."/>
            <person name="Asnicar F."/>
            <person name="Boscaini A."/>
            <person name="Pasolli E."/>
            <person name="Zolfo M."/>
            <person name="Donati C."/>
            <person name="Salmaso N."/>
            <person name="Segata N."/>
        </authorList>
    </citation>
    <scope>NUCLEOTIDE SEQUENCE</scope>
    <source>
        <strain evidence="2">FEM_GT703</strain>
    </source>
</reference>
<protein>
    <submittedName>
        <fullName evidence="2">Photosystem I protein</fullName>
    </submittedName>
</protein>
<organism evidence="2 3">
    <name type="scientific">Tychonema bourrellyi FEM_GT703</name>
    <dbReference type="NCBI Taxonomy" id="2040638"/>
    <lineage>
        <taxon>Bacteria</taxon>
        <taxon>Bacillati</taxon>
        <taxon>Cyanobacteriota</taxon>
        <taxon>Cyanophyceae</taxon>
        <taxon>Oscillatoriophycideae</taxon>
        <taxon>Oscillatoriales</taxon>
        <taxon>Microcoleaceae</taxon>
        <taxon>Tychonema</taxon>
    </lineage>
</organism>
<dbReference type="OrthoDB" id="428101at2"/>
<accession>A0A2G4EWP9</accession>
<dbReference type="InterPro" id="IPR036243">
    <property type="entry name" value="PSI_PsaX_sf"/>
</dbReference>
<keyword evidence="1" id="KW-0812">Transmembrane</keyword>
<evidence type="ECO:0000313" key="2">
    <source>
        <dbReference type="EMBL" id="PHX53597.1"/>
    </source>
</evidence>
<keyword evidence="3" id="KW-1185">Reference proteome</keyword>
<comment type="caution">
    <text evidence="2">The sequence shown here is derived from an EMBL/GenBank/DDBJ whole genome shotgun (WGS) entry which is preliminary data.</text>
</comment>
<dbReference type="InterPro" id="IPR012986">
    <property type="entry name" value="PSI_PsaX"/>
</dbReference>
<keyword evidence="1" id="KW-1133">Transmembrane helix</keyword>
<dbReference type="RefSeq" id="WP_096832073.1">
    <property type="nucleotide sequence ID" value="NZ_NXIB02000174.1"/>
</dbReference>
<proteinExistence type="predicted"/>
<dbReference type="AlphaFoldDB" id="A0A2G4EWP9"/>
<evidence type="ECO:0000313" key="3">
    <source>
        <dbReference type="Proteomes" id="UP000226442"/>
    </source>
</evidence>
<gene>
    <name evidence="2" type="ORF">CP500_020605</name>
</gene>
<feature type="transmembrane region" description="Helical" evidence="1">
    <location>
        <begin position="26"/>
        <end position="44"/>
    </location>
</feature>
<dbReference type="Proteomes" id="UP000226442">
    <property type="component" value="Unassembled WGS sequence"/>
</dbReference>
<keyword evidence="1" id="KW-0472">Membrane</keyword>
<evidence type="ECO:0000256" key="1">
    <source>
        <dbReference type="SAM" id="Phobius"/>
    </source>
</evidence>
<sequence length="48" mass="5525">MAEIAKNQLKSESVMKTGNPPYTFRMAWFLGLLGINFLVAAYYFHIIQ</sequence>
<name>A0A2G4EWP9_9CYAN</name>
<dbReference type="SUPFAM" id="SSF81552">
    <property type="entry name" value="Subunit PsaX of photosystem I reaction centre"/>
    <property type="match status" value="1"/>
</dbReference>